<keyword evidence="4" id="KW-1185">Reference proteome</keyword>
<reference evidence="4" key="1">
    <citation type="journal article" date="2019" name="Int. J. Syst. Evol. Microbiol.">
        <title>The Global Catalogue of Microorganisms (GCM) 10K type strain sequencing project: providing services to taxonomists for standard genome sequencing and annotation.</title>
        <authorList>
            <consortium name="The Broad Institute Genomics Platform"/>
            <consortium name="The Broad Institute Genome Sequencing Center for Infectious Disease"/>
            <person name="Wu L."/>
            <person name="Ma J."/>
        </authorList>
    </citation>
    <scope>NUCLEOTIDE SEQUENCE [LARGE SCALE GENOMIC DNA]</scope>
    <source>
        <strain evidence="4">JCM 14370</strain>
    </source>
</reference>
<dbReference type="InterPro" id="IPR000620">
    <property type="entry name" value="EamA_dom"/>
</dbReference>
<keyword evidence="1" id="KW-0812">Transmembrane</keyword>
<name>A0ABQ2DK86_9DEIO</name>
<feature type="transmembrane region" description="Helical" evidence="1">
    <location>
        <begin position="147"/>
        <end position="166"/>
    </location>
</feature>
<evidence type="ECO:0000259" key="2">
    <source>
        <dbReference type="Pfam" id="PF00892"/>
    </source>
</evidence>
<dbReference type="PANTHER" id="PTHR22911">
    <property type="entry name" value="ACYL-MALONYL CONDENSING ENZYME-RELATED"/>
    <property type="match status" value="1"/>
</dbReference>
<keyword evidence="1" id="KW-0472">Membrane</keyword>
<gene>
    <name evidence="3" type="ORF">GCM10008938_51430</name>
</gene>
<evidence type="ECO:0000313" key="3">
    <source>
        <dbReference type="EMBL" id="GGJ59071.1"/>
    </source>
</evidence>
<evidence type="ECO:0000256" key="1">
    <source>
        <dbReference type="SAM" id="Phobius"/>
    </source>
</evidence>
<feature type="transmembrane region" description="Helical" evidence="1">
    <location>
        <begin position="178"/>
        <end position="198"/>
    </location>
</feature>
<dbReference type="RefSeq" id="WP_189009258.1">
    <property type="nucleotide sequence ID" value="NZ_BMOD01000048.1"/>
</dbReference>
<dbReference type="EMBL" id="BMOD01000048">
    <property type="protein sequence ID" value="GGJ59071.1"/>
    <property type="molecule type" value="Genomic_DNA"/>
</dbReference>
<dbReference type="InterPro" id="IPR037185">
    <property type="entry name" value="EmrE-like"/>
</dbReference>
<feature type="transmembrane region" description="Helical" evidence="1">
    <location>
        <begin position="124"/>
        <end position="141"/>
    </location>
</feature>
<organism evidence="3 4">
    <name type="scientific">Deinococcus roseus</name>
    <dbReference type="NCBI Taxonomy" id="392414"/>
    <lineage>
        <taxon>Bacteria</taxon>
        <taxon>Thermotogati</taxon>
        <taxon>Deinococcota</taxon>
        <taxon>Deinococci</taxon>
        <taxon>Deinococcales</taxon>
        <taxon>Deinococcaceae</taxon>
        <taxon>Deinococcus</taxon>
    </lineage>
</organism>
<protein>
    <recommendedName>
        <fullName evidence="2">EamA domain-containing protein</fullName>
    </recommendedName>
</protein>
<feature type="transmembrane region" description="Helical" evidence="1">
    <location>
        <begin position="94"/>
        <end position="115"/>
    </location>
</feature>
<feature type="transmembrane region" description="Helical" evidence="1">
    <location>
        <begin position="242"/>
        <end position="260"/>
    </location>
</feature>
<dbReference type="SUPFAM" id="SSF103481">
    <property type="entry name" value="Multidrug resistance efflux transporter EmrE"/>
    <property type="match status" value="2"/>
</dbReference>
<keyword evidence="1" id="KW-1133">Transmembrane helix</keyword>
<proteinExistence type="predicted"/>
<feature type="transmembrane region" description="Helical" evidence="1">
    <location>
        <begin position="39"/>
        <end position="56"/>
    </location>
</feature>
<accession>A0ABQ2DK86</accession>
<feature type="transmembrane region" description="Helical" evidence="1">
    <location>
        <begin position="266"/>
        <end position="283"/>
    </location>
</feature>
<comment type="caution">
    <text evidence="3">The sequence shown here is derived from an EMBL/GenBank/DDBJ whole genome shotgun (WGS) entry which is preliminary data.</text>
</comment>
<feature type="domain" description="EamA" evidence="2">
    <location>
        <begin position="6"/>
        <end position="139"/>
    </location>
</feature>
<dbReference type="PANTHER" id="PTHR22911:SF79">
    <property type="entry name" value="MOBA-LIKE NTP TRANSFERASE DOMAIN-CONTAINING PROTEIN"/>
    <property type="match status" value="1"/>
</dbReference>
<feature type="transmembrane region" description="Helical" evidence="1">
    <location>
        <begin position="210"/>
        <end position="230"/>
    </location>
</feature>
<feature type="domain" description="EamA" evidence="2">
    <location>
        <begin position="148"/>
        <end position="281"/>
    </location>
</feature>
<dbReference type="Pfam" id="PF00892">
    <property type="entry name" value="EamA"/>
    <property type="match status" value="2"/>
</dbReference>
<feature type="transmembrane region" description="Helical" evidence="1">
    <location>
        <begin position="68"/>
        <end position="88"/>
    </location>
</feature>
<feature type="transmembrane region" description="Helical" evidence="1">
    <location>
        <begin position="7"/>
        <end position="27"/>
    </location>
</feature>
<sequence length="297" mass="31989">MGPHLKGTLMVAVSAFGFATLGIFAKYSYQMHFNFQSTLAWRFGLAALVLLLLSLLNRNWTLKPSQYLPALLLGMVGYAVQASVYFMALQHLSAGLTALLLYAYPAFVTLLEWWLEGKTPSKTTLFALLLTFAGIVLTTQMEGKISGLGIFLAVASGVWYAIYLTFSSRIIRDAHPVPTSALLSLGAALSFLTWALLGPGLNVPHTSSEGLLLLGVATIATVIPVIGIFYGIRLLGTSQTAILSTLEPIFTLLLGAVLLHETLAPQQFLGGALVLGSVVMLQLRQSYLRTRAARAEV</sequence>
<evidence type="ECO:0000313" key="4">
    <source>
        <dbReference type="Proteomes" id="UP000632222"/>
    </source>
</evidence>
<dbReference type="Proteomes" id="UP000632222">
    <property type="component" value="Unassembled WGS sequence"/>
</dbReference>